<evidence type="ECO:0000256" key="1">
    <source>
        <dbReference type="SAM" id="Phobius"/>
    </source>
</evidence>
<dbReference type="Proteomes" id="UP001178507">
    <property type="component" value="Unassembled WGS sequence"/>
</dbReference>
<feature type="transmembrane region" description="Helical" evidence="1">
    <location>
        <begin position="7"/>
        <end position="32"/>
    </location>
</feature>
<comment type="caution">
    <text evidence="2">The sequence shown here is derived from an EMBL/GenBank/DDBJ whole genome shotgun (WGS) entry which is preliminary data.</text>
</comment>
<protein>
    <submittedName>
        <fullName evidence="2">Uncharacterized protein</fullName>
    </submittedName>
</protein>
<dbReference type="AlphaFoldDB" id="A0AA36J0S3"/>
<evidence type="ECO:0000313" key="3">
    <source>
        <dbReference type="Proteomes" id="UP001178507"/>
    </source>
</evidence>
<gene>
    <name evidence="2" type="ORF">EVOR1521_LOCUS21124</name>
</gene>
<keyword evidence="3" id="KW-1185">Reference proteome</keyword>
<keyword evidence="1" id="KW-1133">Transmembrane helix</keyword>
<dbReference type="EMBL" id="CAUJNA010003250">
    <property type="protein sequence ID" value="CAJ1397019.1"/>
    <property type="molecule type" value="Genomic_DNA"/>
</dbReference>
<feature type="transmembrane region" description="Helical" evidence="1">
    <location>
        <begin position="38"/>
        <end position="63"/>
    </location>
</feature>
<sequence length="109" mass="11293">MVTKQPALLIFSAWLGIFAAFGFGFHLSYQVIVLHLEAILAIVGLAMLGLEAALLAAVGSLVARTALERLGLLLGCAATMAALAVVGFLHASLNVTAFPDQDLPTSMLA</sequence>
<organism evidence="2 3">
    <name type="scientific">Effrenium voratum</name>
    <dbReference type="NCBI Taxonomy" id="2562239"/>
    <lineage>
        <taxon>Eukaryota</taxon>
        <taxon>Sar</taxon>
        <taxon>Alveolata</taxon>
        <taxon>Dinophyceae</taxon>
        <taxon>Suessiales</taxon>
        <taxon>Symbiodiniaceae</taxon>
        <taxon>Effrenium</taxon>
    </lineage>
</organism>
<accession>A0AA36J0S3</accession>
<keyword evidence="1" id="KW-0812">Transmembrane</keyword>
<reference evidence="2" key="1">
    <citation type="submission" date="2023-08" db="EMBL/GenBank/DDBJ databases">
        <authorList>
            <person name="Chen Y."/>
            <person name="Shah S."/>
            <person name="Dougan E. K."/>
            <person name="Thang M."/>
            <person name="Chan C."/>
        </authorList>
    </citation>
    <scope>NUCLEOTIDE SEQUENCE</scope>
</reference>
<keyword evidence="1" id="KW-0472">Membrane</keyword>
<feature type="transmembrane region" description="Helical" evidence="1">
    <location>
        <begin position="70"/>
        <end position="93"/>
    </location>
</feature>
<proteinExistence type="predicted"/>
<name>A0AA36J0S3_9DINO</name>
<evidence type="ECO:0000313" key="2">
    <source>
        <dbReference type="EMBL" id="CAJ1397019.1"/>
    </source>
</evidence>